<evidence type="ECO:0000313" key="1">
    <source>
        <dbReference type="EMBL" id="MPN33639.1"/>
    </source>
</evidence>
<sequence>MTLTETMENIASFLQSQLLEYDCKLADGRIVPVAVYPGFAPIRNNNEPISAFVYVLATDASDSDPQSQAKIEIGISVEDTDRTDGWRSIYNLAEHIRISLLKHRLIAQKHRLILPLKFFLGEERLYPQWTAGLTAEYTIGQPVEEELDYGD</sequence>
<gene>
    <name evidence="1" type="ORF">SDC9_181129</name>
</gene>
<comment type="caution">
    <text evidence="1">The sequence shown here is derived from an EMBL/GenBank/DDBJ whole genome shotgun (WGS) entry which is preliminary data.</text>
</comment>
<protein>
    <submittedName>
        <fullName evidence="1">Uncharacterized protein</fullName>
    </submittedName>
</protein>
<organism evidence="1">
    <name type="scientific">bioreactor metagenome</name>
    <dbReference type="NCBI Taxonomy" id="1076179"/>
    <lineage>
        <taxon>unclassified sequences</taxon>
        <taxon>metagenomes</taxon>
        <taxon>ecological metagenomes</taxon>
    </lineage>
</organism>
<reference evidence="1" key="1">
    <citation type="submission" date="2019-08" db="EMBL/GenBank/DDBJ databases">
        <authorList>
            <person name="Kucharzyk K."/>
            <person name="Murdoch R.W."/>
            <person name="Higgins S."/>
            <person name="Loffler F."/>
        </authorList>
    </citation>
    <scope>NUCLEOTIDE SEQUENCE</scope>
</reference>
<proteinExistence type="predicted"/>
<name>A0A645H6D6_9ZZZZ</name>
<accession>A0A645H6D6</accession>
<dbReference type="EMBL" id="VSSQ01086236">
    <property type="protein sequence ID" value="MPN33639.1"/>
    <property type="molecule type" value="Genomic_DNA"/>
</dbReference>
<dbReference type="AlphaFoldDB" id="A0A645H6D6"/>